<dbReference type="InterPro" id="IPR014790">
    <property type="entry name" value="MutL_C"/>
</dbReference>
<dbReference type="Gene3D" id="3.30.565.10">
    <property type="entry name" value="Histidine kinase-like ATPase, C-terminal domain"/>
    <property type="match status" value="1"/>
</dbReference>
<dbReference type="Pfam" id="PF13589">
    <property type="entry name" value="HATPase_c_3"/>
    <property type="match status" value="1"/>
</dbReference>
<reference evidence="7 8" key="1">
    <citation type="journal article" date="2012" name="PLoS ONE">
        <title>The purine-utilizing bacterium Clostridium acidurici 9a: a genome-guided metabolic reconsideration.</title>
        <authorList>
            <person name="Hartwich K."/>
            <person name="Poehlein A."/>
            <person name="Daniel R."/>
        </authorList>
    </citation>
    <scope>NUCLEOTIDE SEQUENCE [LARGE SCALE GENOMIC DNA]</scope>
    <source>
        <strain evidence="8">ATCC 7906 / DSM 604 / BCRC 14475 / CIP 104303 / KCTC 5404 / NCIMB 10678 / 9a</strain>
    </source>
</reference>
<dbReference type="GO" id="GO:0016887">
    <property type="term" value="F:ATP hydrolysis activity"/>
    <property type="evidence" value="ECO:0007669"/>
    <property type="project" value="InterPro"/>
</dbReference>
<feature type="domain" description="MutL C-terminal dimerisation" evidence="5">
    <location>
        <begin position="456"/>
        <end position="599"/>
    </location>
</feature>
<dbReference type="SUPFAM" id="SSF55874">
    <property type="entry name" value="ATPase domain of HSP90 chaperone/DNA topoisomerase II/histidine kinase"/>
    <property type="match status" value="1"/>
</dbReference>
<dbReference type="CDD" id="cd00782">
    <property type="entry name" value="MutL_Trans"/>
    <property type="match status" value="1"/>
</dbReference>
<keyword evidence="2 4" id="KW-0227">DNA damage</keyword>
<dbReference type="GO" id="GO:0006298">
    <property type="term" value="P:mismatch repair"/>
    <property type="evidence" value="ECO:0007669"/>
    <property type="project" value="UniProtKB-UniRule"/>
</dbReference>
<dbReference type="PROSITE" id="PS00058">
    <property type="entry name" value="DNA_MISMATCH_REPAIR_1"/>
    <property type="match status" value="1"/>
</dbReference>
<dbReference type="OrthoDB" id="9763467at2"/>
<dbReference type="RefSeq" id="WP_014967663.1">
    <property type="nucleotide sequence ID" value="NC_018664.1"/>
</dbReference>
<evidence type="ECO:0000313" key="8">
    <source>
        <dbReference type="Proteomes" id="UP000006094"/>
    </source>
</evidence>
<dbReference type="InterPro" id="IPR042120">
    <property type="entry name" value="MutL_C_dimsub"/>
</dbReference>
<dbReference type="InterPro" id="IPR036890">
    <property type="entry name" value="HATPase_C_sf"/>
</dbReference>
<accession>K0B0E0</accession>
<name>K0B0E0_GOTA9</name>
<dbReference type="NCBIfam" id="TIGR00585">
    <property type="entry name" value="mutl"/>
    <property type="match status" value="1"/>
</dbReference>
<dbReference type="Gene3D" id="3.30.1540.20">
    <property type="entry name" value="MutL, C-terminal domain, dimerisation subdomain"/>
    <property type="match status" value="1"/>
</dbReference>
<comment type="similarity">
    <text evidence="1 4">Belongs to the DNA mismatch repair MutL/HexB family.</text>
</comment>
<dbReference type="PATRIC" id="fig|1128398.3.peg.1553"/>
<dbReference type="HOGENOM" id="CLU_004131_4_2_9"/>
<keyword evidence="8" id="KW-1185">Reference proteome</keyword>
<dbReference type="PANTHER" id="PTHR10073:SF12">
    <property type="entry name" value="DNA MISMATCH REPAIR PROTEIN MLH1"/>
    <property type="match status" value="1"/>
</dbReference>
<dbReference type="InterPro" id="IPR002099">
    <property type="entry name" value="MutL/Mlh/PMS"/>
</dbReference>
<keyword evidence="3 4" id="KW-0234">DNA repair</keyword>
<sequence length="642" mass="72507">MSKLIKLLDEKTINKIAAGEVVERPSSVVKELVENSIDAQSTSITIEIISGGKKYIRVTDNGVGISKKDIELAFLRHSTSKISKVEDLGSVNTLGFRGEALASISAVSQLEVITKTSSDLSGVKAIINGGVVREKLDVGCPKGTTLIVRNLFYNVPVRQKFLKSEGTEASYISDIVYKLALSNPAISFNYIKDNKQIVKTPGNGDMKSTVYSLLGKSFLDSTFELCSEANGIKIHGLISNTSFTRGNRSSQYIFVNGRYIKDENISRSVEDSYRTVIPSNRYPVFLIFIDIDSINLDVNVHPTKTEVRFSNKDIINKFLYNSVKDTLLSNNLIPKVSFSNKIPENKNKSLKEEQVILDIIDDSIKTASNIDAHNSFKKNSNIIKDNLSLYEQSTNTKVDIKNINENLKIVDFNMTESNEDKINENQCDSYENCSCNKSYHIKTNNTQNRRIPKLKIIGRLFDTYILGEDKVKNTLYLIDQHAAHERIMYEKFKYQLENQDVYIQSLMLPEVINLSQKEIDLVRENLSTFTKLGFNMEEFGNNAIILRGVPLVFGNPNSKTLLLDIIDNLEDGVKSNYDLLLEKIMKLACTSAIKAKDNIEDIEIEKLMEDLELTEEPFTCPHGRPIIIEITNYELEKKFKRT</sequence>
<comment type="function">
    <text evidence="4">This protein is involved in the repair of mismatches in DNA. It is required for dam-dependent methyl-directed DNA mismatch repair. May act as a 'molecular matchmaker', a protein that promotes the formation of a stable complex between two or more DNA-binding proteins in an ATP-dependent manner without itself being part of a final effector complex.</text>
</comment>
<dbReference type="GO" id="GO:0032300">
    <property type="term" value="C:mismatch repair complex"/>
    <property type="evidence" value="ECO:0007669"/>
    <property type="project" value="InterPro"/>
</dbReference>
<dbReference type="GO" id="GO:0140664">
    <property type="term" value="F:ATP-dependent DNA damage sensor activity"/>
    <property type="evidence" value="ECO:0007669"/>
    <property type="project" value="InterPro"/>
</dbReference>
<dbReference type="FunFam" id="3.30.565.10:FF:000003">
    <property type="entry name" value="DNA mismatch repair endonuclease MutL"/>
    <property type="match status" value="1"/>
</dbReference>
<dbReference type="SMART" id="SM00853">
    <property type="entry name" value="MutL_C"/>
    <property type="match status" value="1"/>
</dbReference>
<dbReference type="InterPro" id="IPR042121">
    <property type="entry name" value="MutL_C_regsub"/>
</dbReference>
<dbReference type="Pfam" id="PF01119">
    <property type="entry name" value="DNA_mis_repair"/>
    <property type="match status" value="1"/>
</dbReference>
<dbReference type="InterPro" id="IPR013507">
    <property type="entry name" value="DNA_mismatch_S5_2-like"/>
</dbReference>
<feature type="domain" description="DNA mismatch repair protein S5" evidence="6">
    <location>
        <begin position="210"/>
        <end position="328"/>
    </location>
</feature>
<dbReference type="InterPro" id="IPR014721">
    <property type="entry name" value="Ribsml_uS5_D2-typ_fold_subgr"/>
</dbReference>
<evidence type="ECO:0000256" key="3">
    <source>
        <dbReference type="ARBA" id="ARBA00023204"/>
    </source>
</evidence>
<evidence type="ECO:0000259" key="6">
    <source>
        <dbReference type="SMART" id="SM01340"/>
    </source>
</evidence>
<dbReference type="AlphaFoldDB" id="K0B0E0"/>
<dbReference type="SUPFAM" id="SSF54211">
    <property type="entry name" value="Ribosomal protein S5 domain 2-like"/>
    <property type="match status" value="1"/>
</dbReference>
<dbReference type="GO" id="GO:0005524">
    <property type="term" value="F:ATP binding"/>
    <property type="evidence" value="ECO:0007669"/>
    <property type="project" value="InterPro"/>
</dbReference>
<dbReference type="Pfam" id="PF08676">
    <property type="entry name" value="MutL_C"/>
    <property type="match status" value="1"/>
</dbReference>
<evidence type="ECO:0000259" key="5">
    <source>
        <dbReference type="SMART" id="SM00853"/>
    </source>
</evidence>
<dbReference type="GO" id="GO:0030983">
    <property type="term" value="F:mismatched DNA binding"/>
    <property type="evidence" value="ECO:0007669"/>
    <property type="project" value="InterPro"/>
</dbReference>
<dbReference type="SMART" id="SM01340">
    <property type="entry name" value="DNA_mis_repair"/>
    <property type="match status" value="1"/>
</dbReference>
<evidence type="ECO:0000256" key="1">
    <source>
        <dbReference type="ARBA" id="ARBA00006082"/>
    </source>
</evidence>
<evidence type="ECO:0000313" key="7">
    <source>
        <dbReference type="EMBL" id="AFS78527.1"/>
    </source>
</evidence>
<dbReference type="Gene3D" id="3.30.230.10">
    <property type="match status" value="1"/>
</dbReference>
<dbReference type="Gene3D" id="3.30.1370.100">
    <property type="entry name" value="MutL, C-terminal domain, regulatory subdomain"/>
    <property type="match status" value="1"/>
</dbReference>
<dbReference type="Proteomes" id="UP000006094">
    <property type="component" value="Chromosome"/>
</dbReference>
<dbReference type="EMBL" id="CP003326">
    <property type="protein sequence ID" value="AFS78527.1"/>
    <property type="molecule type" value="Genomic_DNA"/>
</dbReference>
<dbReference type="KEGG" id="cad:Curi_c15180"/>
<dbReference type="InterPro" id="IPR020568">
    <property type="entry name" value="Ribosomal_Su5_D2-typ_SF"/>
</dbReference>
<dbReference type="InterPro" id="IPR014762">
    <property type="entry name" value="DNA_mismatch_repair_CS"/>
</dbReference>
<gene>
    <name evidence="4 7" type="primary">mutL</name>
    <name evidence="7" type="ordered locus">Curi_c15180</name>
</gene>
<organism evidence="7 8">
    <name type="scientific">Gottschalkia acidurici (strain ATCC 7906 / DSM 604 / BCRC 14475 / CIP 104303 / KCTC 5404 / NCIMB 10678 / 9a)</name>
    <name type="common">Clostridium acidurici</name>
    <dbReference type="NCBI Taxonomy" id="1128398"/>
    <lineage>
        <taxon>Bacteria</taxon>
        <taxon>Bacillati</taxon>
        <taxon>Bacillota</taxon>
        <taxon>Tissierellia</taxon>
        <taxon>Tissierellales</taxon>
        <taxon>Gottschalkiaceae</taxon>
        <taxon>Gottschalkia</taxon>
    </lineage>
</organism>
<dbReference type="PANTHER" id="PTHR10073">
    <property type="entry name" value="DNA MISMATCH REPAIR PROTEIN MLH, PMS, MUTL"/>
    <property type="match status" value="1"/>
</dbReference>
<dbReference type="InterPro" id="IPR038973">
    <property type="entry name" value="MutL/Mlh/Pms-like"/>
</dbReference>
<protein>
    <recommendedName>
        <fullName evidence="4">DNA mismatch repair protein MutL</fullName>
    </recommendedName>
</protein>
<dbReference type="CDD" id="cd16926">
    <property type="entry name" value="HATPase_MutL-MLH-PMS-like"/>
    <property type="match status" value="1"/>
</dbReference>
<dbReference type="SUPFAM" id="SSF118116">
    <property type="entry name" value="DNA mismatch repair protein MutL"/>
    <property type="match status" value="1"/>
</dbReference>
<dbReference type="InterPro" id="IPR037198">
    <property type="entry name" value="MutL_C_sf"/>
</dbReference>
<dbReference type="HAMAP" id="MF_00149">
    <property type="entry name" value="DNA_mis_repair"/>
    <property type="match status" value="1"/>
</dbReference>
<dbReference type="STRING" id="1128398.Curi_c15180"/>
<dbReference type="eggNOG" id="COG0323">
    <property type="taxonomic scope" value="Bacteria"/>
</dbReference>
<proteinExistence type="inferred from homology"/>
<evidence type="ECO:0000256" key="4">
    <source>
        <dbReference type="HAMAP-Rule" id="MF_00149"/>
    </source>
</evidence>
<dbReference type="InterPro" id="IPR020667">
    <property type="entry name" value="DNA_mismatch_repair_MutL"/>
</dbReference>
<evidence type="ECO:0000256" key="2">
    <source>
        <dbReference type="ARBA" id="ARBA00022763"/>
    </source>
</evidence>